<dbReference type="InterPro" id="IPR002755">
    <property type="entry name" value="DNA_primase_S"/>
</dbReference>
<dbReference type="GO" id="GO:0046872">
    <property type="term" value="F:metal ion binding"/>
    <property type="evidence" value="ECO:0007669"/>
    <property type="project" value="UniProtKB-KW"/>
</dbReference>
<dbReference type="Pfam" id="PF01896">
    <property type="entry name" value="DNA_primase_S"/>
    <property type="match status" value="1"/>
</dbReference>
<feature type="region of interest" description="Disordered" evidence="10">
    <location>
        <begin position="467"/>
        <end position="499"/>
    </location>
</feature>
<keyword evidence="5" id="KW-0548">Nucleotidyltransferase</keyword>
<evidence type="ECO:0000313" key="12">
    <source>
        <dbReference type="Proteomes" id="UP000829685"/>
    </source>
</evidence>
<feature type="compositionally biased region" description="Low complexity" evidence="10">
    <location>
        <begin position="84"/>
        <end position="97"/>
    </location>
</feature>
<feature type="compositionally biased region" description="Basic and acidic residues" evidence="10">
    <location>
        <begin position="486"/>
        <end position="499"/>
    </location>
</feature>
<evidence type="ECO:0000256" key="10">
    <source>
        <dbReference type="SAM" id="MobiDB-lite"/>
    </source>
</evidence>
<dbReference type="InterPro" id="IPR014052">
    <property type="entry name" value="DNA_primase_ssu_euk/arc"/>
</dbReference>
<keyword evidence="8" id="KW-0804">Transcription</keyword>
<gene>
    <name evidence="11" type="ORF">JX265_013175</name>
</gene>
<dbReference type="NCBIfam" id="TIGR00335">
    <property type="entry name" value="primase_sml"/>
    <property type="match status" value="1"/>
</dbReference>
<dbReference type="FunFam" id="3.90.920.10:FF:000002">
    <property type="entry name" value="DNA primase"/>
    <property type="match status" value="1"/>
</dbReference>
<evidence type="ECO:0000256" key="9">
    <source>
        <dbReference type="RuleBase" id="RU003514"/>
    </source>
</evidence>
<comment type="similarity">
    <text evidence="1 9">Belongs to the eukaryotic-type primase small subunit family.</text>
</comment>
<dbReference type="SUPFAM" id="SSF56747">
    <property type="entry name" value="Prim-pol domain"/>
    <property type="match status" value="1"/>
</dbReference>
<feature type="compositionally biased region" description="Acidic residues" evidence="10">
    <location>
        <begin position="64"/>
        <end position="74"/>
    </location>
</feature>
<keyword evidence="3 9" id="KW-0639">Primosome</keyword>
<evidence type="ECO:0000256" key="5">
    <source>
        <dbReference type="ARBA" id="ARBA00022695"/>
    </source>
</evidence>
<reference evidence="11" key="1">
    <citation type="submission" date="2021-03" db="EMBL/GenBank/DDBJ databases">
        <title>Revisited historic fungal species revealed as producer of novel bioactive compounds through whole genome sequencing and comparative genomics.</title>
        <authorList>
            <person name="Vignolle G.A."/>
            <person name="Hochenegger N."/>
            <person name="Mach R.L."/>
            <person name="Mach-Aigner A.R."/>
            <person name="Javad Rahimi M."/>
            <person name="Salim K.A."/>
            <person name="Chan C.M."/>
            <person name="Lim L.B.L."/>
            <person name="Cai F."/>
            <person name="Druzhinina I.S."/>
            <person name="U'Ren J.M."/>
            <person name="Derntl C."/>
        </authorList>
    </citation>
    <scope>NUCLEOTIDE SEQUENCE</scope>
    <source>
        <strain evidence="11">TUCIM 5799</strain>
    </source>
</reference>
<keyword evidence="6 9" id="KW-0235">DNA replication</keyword>
<organism evidence="11 12">
    <name type="scientific">Neoarthrinium moseri</name>
    <dbReference type="NCBI Taxonomy" id="1658444"/>
    <lineage>
        <taxon>Eukaryota</taxon>
        <taxon>Fungi</taxon>
        <taxon>Dikarya</taxon>
        <taxon>Ascomycota</taxon>
        <taxon>Pezizomycotina</taxon>
        <taxon>Sordariomycetes</taxon>
        <taxon>Xylariomycetidae</taxon>
        <taxon>Amphisphaeriales</taxon>
        <taxon>Apiosporaceae</taxon>
        <taxon>Neoarthrinium</taxon>
    </lineage>
</organism>
<evidence type="ECO:0000313" key="11">
    <source>
        <dbReference type="EMBL" id="KAI1851818.1"/>
    </source>
</evidence>
<dbReference type="EMBL" id="JAFIMR010000064">
    <property type="protein sequence ID" value="KAI1851818.1"/>
    <property type="molecule type" value="Genomic_DNA"/>
</dbReference>
<feature type="region of interest" description="Disordered" evidence="10">
    <location>
        <begin position="1"/>
        <end position="107"/>
    </location>
</feature>
<dbReference type="AlphaFoldDB" id="A0A9P9W9J4"/>
<feature type="compositionally biased region" description="Polar residues" evidence="10">
    <location>
        <begin position="1"/>
        <end position="34"/>
    </location>
</feature>
<dbReference type="GO" id="GO:0005658">
    <property type="term" value="C:alpha DNA polymerase:primase complex"/>
    <property type="evidence" value="ECO:0007669"/>
    <property type="project" value="UniProtKB-ARBA"/>
</dbReference>
<sequence length="540" mass="60058">MPHSVTSDAPTPPNGTDSTMTDATAQNGDSQAASARNPDDVAMAGADTDASNGEGSKEVKLEELFADVDSDDEFPSSRPAEQKTPSSSSLETPSSPENNGPSLSASDPELMRTFYQRLFPWRQLFQWLNHSPTPTNDFGHREFAFTLQNDAYLRYQSFPTADLLRKDVLRLLPSRFEIGPVYSTNPRDRKTLRNSAAFKPLSKELCFDIDLTDYDEIRTCCDKANICDSCWRFMVMAIKVLDAALREDFGFRHILWVYSGRRGAHAWVCDKKARTMDDQKRRAIAGYLEVVKGSSQGGKKVNLRRPLHPHLSRSLDILAPHFQTDVLAEQDPWASEERSDKLLALLPDKNLNASLGAKWASSPERASTAKWADIDVVAKAGGLAKDQADAPRRLLEAKQDIVLEYTYPRLDIEVSKKLNHLLKSPFVVHPGTGRVCVPIDTRDPDALDAFSPLGVPTVQGLLAEIDRWSGGGGGGDDENDGDEAGAEVKQEAGAKSMQDWEKTSLKPYVEYFRSFVVGLMKDERDPRVKREREEDGSMEF</sequence>
<evidence type="ECO:0000256" key="4">
    <source>
        <dbReference type="ARBA" id="ARBA00022679"/>
    </source>
</evidence>
<feature type="compositionally biased region" description="Acidic residues" evidence="10">
    <location>
        <begin position="475"/>
        <end position="485"/>
    </location>
</feature>
<accession>A0A9P9W9J4</accession>
<protein>
    <recommendedName>
        <fullName evidence="9">DNA primase</fullName>
        <ecNumber evidence="9">2.7.7.-</ecNumber>
    </recommendedName>
</protein>
<dbReference type="PANTHER" id="PTHR10536">
    <property type="entry name" value="DNA PRIMASE SMALL SUBUNIT"/>
    <property type="match status" value="1"/>
</dbReference>
<dbReference type="GO" id="GO:0006269">
    <property type="term" value="P:DNA replication, synthesis of primer"/>
    <property type="evidence" value="ECO:0007669"/>
    <property type="project" value="UniProtKB-KW"/>
</dbReference>
<proteinExistence type="inferred from homology"/>
<dbReference type="CDD" id="cd04860">
    <property type="entry name" value="AE_Prim_S"/>
    <property type="match status" value="1"/>
</dbReference>
<evidence type="ECO:0000256" key="6">
    <source>
        <dbReference type="ARBA" id="ARBA00022705"/>
    </source>
</evidence>
<dbReference type="Gene3D" id="3.90.920.10">
    <property type="entry name" value="DNA primase, PRIM domain"/>
    <property type="match status" value="1"/>
</dbReference>
<evidence type="ECO:0000256" key="7">
    <source>
        <dbReference type="ARBA" id="ARBA00022723"/>
    </source>
</evidence>
<keyword evidence="12" id="KW-1185">Reference proteome</keyword>
<keyword evidence="4 9" id="KW-0808">Transferase</keyword>
<evidence type="ECO:0000256" key="1">
    <source>
        <dbReference type="ARBA" id="ARBA00009762"/>
    </source>
</evidence>
<dbReference type="EC" id="2.7.7.-" evidence="9"/>
<comment type="caution">
    <text evidence="11">The sequence shown here is derived from an EMBL/GenBank/DDBJ whole genome shotgun (WGS) entry which is preliminary data.</text>
</comment>
<evidence type="ECO:0000256" key="2">
    <source>
        <dbReference type="ARBA" id="ARBA00022478"/>
    </source>
</evidence>
<dbReference type="GO" id="GO:0003899">
    <property type="term" value="F:DNA-directed RNA polymerase activity"/>
    <property type="evidence" value="ECO:0007669"/>
    <property type="project" value="InterPro"/>
</dbReference>
<keyword evidence="7" id="KW-0479">Metal-binding</keyword>
<evidence type="ECO:0000256" key="8">
    <source>
        <dbReference type="ARBA" id="ARBA00023163"/>
    </source>
</evidence>
<dbReference type="Proteomes" id="UP000829685">
    <property type="component" value="Unassembled WGS sequence"/>
</dbReference>
<name>A0A9P9W9J4_9PEZI</name>
<keyword evidence="2 9" id="KW-0240">DNA-directed RNA polymerase</keyword>
<evidence type="ECO:0000256" key="3">
    <source>
        <dbReference type="ARBA" id="ARBA00022515"/>
    </source>
</evidence>